<dbReference type="InterPro" id="IPR011468">
    <property type="entry name" value="DUF1574"/>
</dbReference>
<feature type="region of interest" description="Disordered" evidence="1">
    <location>
        <begin position="134"/>
        <end position="160"/>
    </location>
</feature>
<dbReference type="Pfam" id="PF07611">
    <property type="entry name" value="DUF1574"/>
    <property type="match status" value="1"/>
</dbReference>
<dbReference type="SUPFAM" id="SSF52266">
    <property type="entry name" value="SGNH hydrolase"/>
    <property type="match status" value="1"/>
</dbReference>
<proteinExistence type="predicted"/>
<feature type="compositionally biased region" description="Basic and acidic residues" evidence="1">
    <location>
        <begin position="136"/>
        <end position="148"/>
    </location>
</feature>
<accession>A0A6B3NG77</accession>
<evidence type="ECO:0000256" key="1">
    <source>
        <dbReference type="SAM" id="MobiDB-lite"/>
    </source>
</evidence>
<name>A0A6B3NG77_9CYAN</name>
<feature type="non-terminal residue" evidence="2">
    <location>
        <position position="1"/>
    </location>
</feature>
<protein>
    <submittedName>
        <fullName evidence="2">DUF1574 domain-containing protein</fullName>
    </submittedName>
</protein>
<organism evidence="2">
    <name type="scientific">Symploca sp. SIO1C4</name>
    <dbReference type="NCBI Taxonomy" id="2607765"/>
    <lineage>
        <taxon>Bacteria</taxon>
        <taxon>Bacillati</taxon>
        <taxon>Cyanobacteriota</taxon>
        <taxon>Cyanophyceae</taxon>
        <taxon>Coleofasciculales</taxon>
        <taxon>Coleofasciculaceae</taxon>
        <taxon>Symploca</taxon>
    </lineage>
</organism>
<comment type="caution">
    <text evidence="2">The sequence shown here is derived from an EMBL/GenBank/DDBJ whole genome shotgun (WGS) entry which is preliminary data.</text>
</comment>
<evidence type="ECO:0000313" key="2">
    <source>
        <dbReference type="EMBL" id="NER28288.1"/>
    </source>
</evidence>
<reference evidence="2" key="1">
    <citation type="submission" date="2019-11" db="EMBL/GenBank/DDBJ databases">
        <title>Genomic insights into an expanded diversity of filamentous marine cyanobacteria reveals the extraordinary biosynthetic potential of Moorea and Okeania.</title>
        <authorList>
            <person name="Ferreira Leao T."/>
            <person name="Wang M."/>
            <person name="Moss N."/>
            <person name="Da Silva R."/>
            <person name="Sanders J."/>
            <person name="Nurk S."/>
            <person name="Gurevich A."/>
            <person name="Humphrey G."/>
            <person name="Reher R."/>
            <person name="Zhu Q."/>
            <person name="Belda-Ferre P."/>
            <person name="Glukhov E."/>
            <person name="Rex R."/>
            <person name="Dorrestein P.C."/>
            <person name="Knight R."/>
            <person name="Pevzner P."/>
            <person name="Gerwick W.H."/>
            <person name="Gerwick L."/>
        </authorList>
    </citation>
    <scope>NUCLEOTIDE SEQUENCE</scope>
    <source>
        <strain evidence="2">SIO1C4</strain>
    </source>
</reference>
<dbReference type="AlphaFoldDB" id="A0A6B3NG77"/>
<sequence>KKLHILCESPQSIEAKKVVKPLLELLQQPEGKEKLYLEPAHSIDQIIIYGRTLGKQHPDWVEQIGIPLDSRVMVQAKTVPSGSQNPQNDSKFLITNETLARSGEPEAIARHLSKALNFLGVSFKVFIQHLQQGEGETGRWGDGEKGGEEESFNSNPGEDDKLSSLNCSLHKQRLWVMCHSDYSPDPSLLAEPLVEQLRSLELQGFRDAIICSQVSGEAAPEWKLKVDLTPPADMLNNWASWGDGQAITRLLNQALQGQGLEVRVVLKEATLHIFCYLVDALATAAPQQPTAVSVIASVLELIAPQGITAATIFGVEPAEVDTSATDSQQPQKPAWVEWLSLPAAKDPALAKSVWSLAQQACQPAVIFLLEQLLNPNLQQRLATGGISLKIARQQDLLHIMSEAPVCPARSQVAPTATWLLRQLAIPEIAGVRVYGRRAGSSSCAWNYGVDFVKRRRLVPEATPEFAVSDVFVSELVAQGSEPILRPDLTKEELNDFWRLALKQTASKIRWWLCYCQLFVPTGWNQDLSAALPLHSSKSFSSSQSVKVAMVWGALGLSLTLIADFWIGKRLLSAGSSSMITAPQEFSEPSTTAVQLPKLSLQKSGSPNAEEFNASGFTKEGQTSLIFNGEEVDKLSTPQYRAGSAILAAARSTLPSFNNLLLNEKLALYQQRLLQTGPPDVLIIGSSRAMRGVDPQALQNLLAAQGYTDIEVFNFGVNGATAQVVEFVLRRILMPEQLPKLIIWADGARAFNSGREDITYQAIANSQAYQKIEAGTFPFLSTNSSQPLVHQEQPLAYLNSSYQSISEWLNQSLGSISPTYSQRQQFKSRLQEQLITILKLASFRQTAQTHSPQKLSAQEPVDFNGFLAVSTRFNSATYYQQHPRVAGAYDSNYQSFQLAGEQHRALKAILKFTQEQNISIVFVNLPLTKDYLDPVRSKYEEQFRLHMHATAMDRGLIFRDLADLLLTKDDYFSDPSHLNRYGAYQISKYLAQDPMIPWSLVINPEPTTNN</sequence>
<gene>
    <name evidence="2" type="ORF">F6J89_11800</name>
</gene>
<dbReference type="EMBL" id="JAAHFQ010000193">
    <property type="protein sequence ID" value="NER28288.1"/>
    <property type="molecule type" value="Genomic_DNA"/>
</dbReference>